<protein>
    <submittedName>
        <fullName evidence="2">Uncharacterized protein</fullName>
    </submittedName>
</protein>
<sequence length="83" mass="9064">MIHPGSRSAGDRDSNGRGGDKAERGRGLESVSNSTKTRRTLEEHSKPGSIRKWRSQRFGCNSSSGLEVGVRDVQIVRSNGTEH</sequence>
<name>A0A401RUS8_CHIPU</name>
<dbReference type="Proteomes" id="UP000287033">
    <property type="component" value="Unassembled WGS sequence"/>
</dbReference>
<comment type="caution">
    <text evidence="2">The sequence shown here is derived from an EMBL/GenBank/DDBJ whole genome shotgun (WGS) entry which is preliminary data.</text>
</comment>
<accession>A0A401RUS8</accession>
<reference evidence="2 3" key="1">
    <citation type="journal article" date="2018" name="Nat. Ecol. Evol.">
        <title>Shark genomes provide insights into elasmobranch evolution and the origin of vertebrates.</title>
        <authorList>
            <person name="Hara Y"/>
            <person name="Yamaguchi K"/>
            <person name="Onimaru K"/>
            <person name="Kadota M"/>
            <person name="Koyanagi M"/>
            <person name="Keeley SD"/>
            <person name="Tatsumi K"/>
            <person name="Tanaka K"/>
            <person name="Motone F"/>
            <person name="Kageyama Y"/>
            <person name="Nozu R"/>
            <person name="Adachi N"/>
            <person name="Nishimura O"/>
            <person name="Nakagawa R"/>
            <person name="Tanegashima C"/>
            <person name="Kiyatake I"/>
            <person name="Matsumoto R"/>
            <person name="Murakumo K"/>
            <person name="Nishida K"/>
            <person name="Terakita A"/>
            <person name="Kuratani S"/>
            <person name="Sato K"/>
            <person name="Hyodo S Kuraku.S."/>
        </authorList>
    </citation>
    <scope>NUCLEOTIDE SEQUENCE [LARGE SCALE GENOMIC DNA]</scope>
</reference>
<dbReference type="AlphaFoldDB" id="A0A401RUS8"/>
<gene>
    <name evidence="2" type="ORF">chiPu_0000253</name>
</gene>
<proteinExistence type="predicted"/>
<feature type="compositionally biased region" description="Basic and acidic residues" evidence="1">
    <location>
        <begin position="9"/>
        <end position="27"/>
    </location>
</feature>
<feature type="region of interest" description="Disordered" evidence="1">
    <location>
        <begin position="1"/>
        <end position="66"/>
    </location>
</feature>
<dbReference type="EMBL" id="BEZZ01000003">
    <property type="protein sequence ID" value="GCC21871.1"/>
    <property type="molecule type" value="Genomic_DNA"/>
</dbReference>
<keyword evidence="3" id="KW-1185">Reference proteome</keyword>
<evidence type="ECO:0000313" key="3">
    <source>
        <dbReference type="Proteomes" id="UP000287033"/>
    </source>
</evidence>
<organism evidence="2 3">
    <name type="scientific">Chiloscyllium punctatum</name>
    <name type="common">Brownbanded bambooshark</name>
    <name type="synonym">Hemiscyllium punctatum</name>
    <dbReference type="NCBI Taxonomy" id="137246"/>
    <lineage>
        <taxon>Eukaryota</taxon>
        <taxon>Metazoa</taxon>
        <taxon>Chordata</taxon>
        <taxon>Craniata</taxon>
        <taxon>Vertebrata</taxon>
        <taxon>Chondrichthyes</taxon>
        <taxon>Elasmobranchii</taxon>
        <taxon>Galeomorphii</taxon>
        <taxon>Galeoidea</taxon>
        <taxon>Orectolobiformes</taxon>
        <taxon>Hemiscylliidae</taxon>
        <taxon>Chiloscyllium</taxon>
    </lineage>
</organism>
<evidence type="ECO:0000313" key="2">
    <source>
        <dbReference type="EMBL" id="GCC21871.1"/>
    </source>
</evidence>
<evidence type="ECO:0000256" key="1">
    <source>
        <dbReference type="SAM" id="MobiDB-lite"/>
    </source>
</evidence>